<gene>
    <name evidence="1" type="ORF">C900_03436</name>
</gene>
<name>L8JR31_9BACT</name>
<reference evidence="1 2" key="1">
    <citation type="submission" date="2012-12" db="EMBL/GenBank/DDBJ databases">
        <title>Genome assembly of Fulvivirga imtechensis AK7.</title>
        <authorList>
            <person name="Nupur N."/>
            <person name="Khatri I."/>
            <person name="Kumar R."/>
            <person name="Subramanian S."/>
            <person name="Pinnaka A."/>
        </authorList>
    </citation>
    <scope>NUCLEOTIDE SEQUENCE [LARGE SCALE GENOMIC DNA]</scope>
    <source>
        <strain evidence="1 2">AK7</strain>
    </source>
</reference>
<evidence type="ECO:0000313" key="1">
    <source>
        <dbReference type="EMBL" id="ELR70663.1"/>
    </source>
</evidence>
<dbReference type="AlphaFoldDB" id="L8JR31"/>
<dbReference type="EMBL" id="AMZN01000050">
    <property type="protein sequence ID" value="ELR70663.1"/>
    <property type="molecule type" value="Genomic_DNA"/>
</dbReference>
<keyword evidence="2" id="KW-1185">Reference proteome</keyword>
<organism evidence="1 2">
    <name type="scientific">Fulvivirga imtechensis AK7</name>
    <dbReference type="NCBI Taxonomy" id="1237149"/>
    <lineage>
        <taxon>Bacteria</taxon>
        <taxon>Pseudomonadati</taxon>
        <taxon>Bacteroidota</taxon>
        <taxon>Cytophagia</taxon>
        <taxon>Cytophagales</taxon>
        <taxon>Fulvivirgaceae</taxon>
        <taxon>Fulvivirga</taxon>
    </lineage>
</organism>
<comment type="caution">
    <text evidence="1">The sequence shown here is derived from an EMBL/GenBank/DDBJ whole genome shotgun (WGS) entry which is preliminary data.</text>
</comment>
<sequence length="53" mass="6213">MARAHRATATNKKRRLALTQLPNRNEYSSVLITKKMDIVSPREIINPRRVRLK</sequence>
<accession>L8JR31</accession>
<dbReference type="Proteomes" id="UP000011135">
    <property type="component" value="Unassembled WGS sequence"/>
</dbReference>
<dbReference type="STRING" id="1237149.C900_03436"/>
<protein>
    <submittedName>
        <fullName evidence="1">Uncharacterized protein</fullName>
    </submittedName>
</protein>
<proteinExistence type="predicted"/>
<evidence type="ECO:0000313" key="2">
    <source>
        <dbReference type="Proteomes" id="UP000011135"/>
    </source>
</evidence>